<dbReference type="Gene3D" id="3.30.70.890">
    <property type="entry name" value="GHMP kinase, C-terminal domain"/>
    <property type="match status" value="1"/>
</dbReference>
<evidence type="ECO:0000256" key="4">
    <source>
        <dbReference type="ARBA" id="ARBA00022679"/>
    </source>
</evidence>
<accession>A0ABX0W018</accession>
<evidence type="ECO:0000256" key="7">
    <source>
        <dbReference type="ARBA" id="ARBA00022840"/>
    </source>
</evidence>
<keyword evidence="14" id="KW-1185">Reference proteome</keyword>
<evidence type="ECO:0000256" key="10">
    <source>
        <dbReference type="HAMAP-Rule" id="MF_00061"/>
    </source>
</evidence>
<dbReference type="InterPro" id="IPR006204">
    <property type="entry name" value="GHMP_kinase_N_dom"/>
</dbReference>
<evidence type="ECO:0000313" key="13">
    <source>
        <dbReference type="EMBL" id="NIY73556.1"/>
    </source>
</evidence>
<keyword evidence="4 10" id="KW-0808">Transferase</keyword>
<feature type="domain" description="GHMP kinase C-terminal" evidence="12">
    <location>
        <begin position="211"/>
        <end position="271"/>
    </location>
</feature>
<dbReference type="InterPro" id="IPR020568">
    <property type="entry name" value="Ribosomal_Su5_D2-typ_SF"/>
</dbReference>
<dbReference type="SUPFAM" id="SSF54211">
    <property type="entry name" value="Ribosomal protein S5 domain 2-like"/>
    <property type="match status" value="1"/>
</dbReference>
<feature type="domain" description="GHMP kinase N-terminal" evidence="11">
    <location>
        <begin position="68"/>
        <end position="132"/>
    </location>
</feature>
<feature type="binding site" evidence="10">
    <location>
        <begin position="96"/>
        <end position="106"/>
    </location>
    <ligand>
        <name>ATP</name>
        <dbReference type="ChEBI" id="CHEBI:30616"/>
    </ligand>
</feature>
<protein>
    <recommendedName>
        <fullName evidence="3 10">4-diphosphocytidyl-2-C-methyl-D-erythritol kinase</fullName>
        <shortName evidence="10">CMK</shortName>
        <ecNumber evidence="2 10">2.7.1.148</ecNumber>
    </recommendedName>
    <alternativeName>
        <fullName evidence="9 10">4-(cytidine-5'-diphospho)-2-C-methyl-D-erythritol kinase</fullName>
    </alternativeName>
</protein>
<comment type="function">
    <text evidence="10">Catalyzes the phosphorylation of the position 2 hydroxy group of 4-diphosphocytidyl-2C-methyl-D-erythritol.</text>
</comment>
<dbReference type="InterPro" id="IPR013750">
    <property type="entry name" value="GHMP_kinase_C_dom"/>
</dbReference>
<dbReference type="PANTHER" id="PTHR43527:SF2">
    <property type="entry name" value="4-DIPHOSPHOCYTIDYL-2-C-METHYL-D-ERYTHRITOL KINASE, CHLOROPLASTIC"/>
    <property type="match status" value="1"/>
</dbReference>
<dbReference type="SUPFAM" id="SSF55060">
    <property type="entry name" value="GHMP Kinase, C-terminal domain"/>
    <property type="match status" value="1"/>
</dbReference>
<gene>
    <name evidence="10" type="primary">ispE</name>
    <name evidence="13" type="ORF">HCZ30_14075</name>
</gene>
<dbReference type="Gene3D" id="3.30.230.10">
    <property type="match status" value="1"/>
</dbReference>
<evidence type="ECO:0000256" key="2">
    <source>
        <dbReference type="ARBA" id="ARBA00012052"/>
    </source>
</evidence>
<keyword evidence="5 10" id="KW-0547">Nucleotide-binding</keyword>
<comment type="catalytic activity">
    <reaction evidence="10">
        <text>4-CDP-2-C-methyl-D-erythritol + ATP = 4-CDP-2-C-methyl-D-erythritol 2-phosphate + ADP + H(+)</text>
        <dbReference type="Rhea" id="RHEA:18437"/>
        <dbReference type="ChEBI" id="CHEBI:15378"/>
        <dbReference type="ChEBI" id="CHEBI:30616"/>
        <dbReference type="ChEBI" id="CHEBI:57823"/>
        <dbReference type="ChEBI" id="CHEBI:57919"/>
        <dbReference type="ChEBI" id="CHEBI:456216"/>
        <dbReference type="EC" id="2.7.1.148"/>
    </reaction>
</comment>
<comment type="pathway">
    <text evidence="10">Isoprenoid biosynthesis; isopentenyl diphosphate biosynthesis via DXP pathway; isopentenyl diphosphate from 1-deoxy-D-xylulose 5-phosphate: step 3/6.</text>
</comment>
<dbReference type="GO" id="GO:0050515">
    <property type="term" value="F:4-(cytidine 5'-diphospho)-2-C-methyl-D-erythritol kinase activity"/>
    <property type="evidence" value="ECO:0007669"/>
    <property type="project" value="UniProtKB-EC"/>
</dbReference>
<dbReference type="Proteomes" id="UP000709466">
    <property type="component" value="Unassembled WGS sequence"/>
</dbReference>
<evidence type="ECO:0000256" key="9">
    <source>
        <dbReference type="ARBA" id="ARBA00032554"/>
    </source>
</evidence>
<dbReference type="PIRSF" id="PIRSF010376">
    <property type="entry name" value="IspE"/>
    <property type="match status" value="1"/>
</dbReference>
<keyword evidence="8 10" id="KW-0414">Isoprene biosynthesis</keyword>
<evidence type="ECO:0000256" key="3">
    <source>
        <dbReference type="ARBA" id="ARBA00017473"/>
    </source>
</evidence>
<evidence type="ECO:0000259" key="12">
    <source>
        <dbReference type="Pfam" id="PF08544"/>
    </source>
</evidence>
<keyword evidence="7 10" id="KW-0067">ATP-binding</keyword>
<evidence type="ECO:0000256" key="6">
    <source>
        <dbReference type="ARBA" id="ARBA00022777"/>
    </source>
</evidence>
<dbReference type="EC" id="2.7.1.148" evidence="2 10"/>
<dbReference type="NCBIfam" id="NF011202">
    <property type="entry name" value="PRK14608.1"/>
    <property type="match status" value="1"/>
</dbReference>
<evidence type="ECO:0000313" key="14">
    <source>
        <dbReference type="Proteomes" id="UP000709466"/>
    </source>
</evidence>
<dbReference type="Pfam" id="PF08544">
    <property type="entry name" value="GHMP_kinases_C"/>
    <property type="match status" value="1"/>
</dbReference>
<comment type="caution">
    <text evidence="13">The sequence shown here is derived from an EMBL/GenBank/DDBJ whole genome shotgun (WGS) entry which is preliminary data.</text>
</comment>
<dbReference type="Pfam" id="PF00288">
    <property type="entry name" value="GHMP_kinases_N"/>
    <property type="match status" value="1"/>
</dbReference>
<proteinExistence type="inferred from homology"/>
<name>A0ABX0W018_9RHOB</name>
<keyword evidence="6 10" id="KW-0418">Kinase</keyword>
<dbReference type="HAMAP" id="MF_00061">
    <property type="entry name" value="IspE"/>
    <property type="match status" value="1"/>
</dbReference>
<feature type="active site" evidence="10">
    <location>
        <position position="11"/>
    </location>
</feature>
<evidence type="ECO:0000256" key="1">
    <source>
        <dbReference type="ARBA" id="ARBA00009684"/>
    </source>
</evidence>
<feature type="active site" evidence="10">
    <location>
        <position position="137"/>
    </location>
</feature>
<dbReference type="InterPro" id="IPR014721">
    <property type="entry name" value="Ribsml_uS5_D2-typ_fold_subgr"/>
</dbReference>
<comment type="similarity">
    <text evidence="1 10">Belongs to the GHMP kinase family. IspE subfamily.</text>
</comment>
<dbReference type="InterPro" id="IPR004424">
    <property type="entry name" value="IspE"/>
</dbReference>
<dbReference type="EMBL" id="JAATOP010000011">
    <property type="protein sequence ID" value="NIY73556.1"/>
    <property type="molecule type" value="Genomic_DNA"/>
</dbReference>
<evidence type="ECO:0000256" key="8">
    <source>
        <dbReference type="ARBA" id="ARBA00023229"/>
    </source>
</evidence>
<sequence>MTTIKTTAPAKINLTLHVTGQRDDGYHELDSLVVFAEVGDNITATRAVDMRLTVSGPFAVGVPTDSSNLMMKAAETLREVRGVKMGAHLHLEKNLPHAAGIGGGSSDAAATLKLLAELWDVEPLGPDHPAVLALGADVPVCARAPKPIRMRGIGEDLHEGPKLPRAAMVLVNPGVEVPTPQAFAGLEQRSNAPMADMPDTYLLPEFLEWLKGQRNDLQAPAEKVAPEITHALKMLNQQLTVQWAGMSGSGATCVALVKDMGVARQVARAIQIREQSWWVVPTPLLS</sequence>
<dbReference type="PANTHER" id="PTHR43527">
    <property type="entry name" value="4-DIPHOSPHOCYTIDYL-2-C-METHYL-D-ERYTHRITOL KINASE, CHLOROPLASTIC"/>
    <property type="match status" value="1"/>
</dbReference>
<evidence type="ECO:0000259" key="11">
    <source>
        <dbReference type="Pfam" id="PF00288"/>
    </source>
</evidence>
<evidence type="ECO:0000256" key="5">
    <source>
        <dbReference type="ARBA" id="ARBA00022741"/>
    </source>
</evidence>
<dbReference type="NCBIfam" id="TIGR00154">
    <property type="entry name" value="ispE"/>
    <property type="match status" value="1"/>
</dbReference>
<dbReference type="InterPro" id="IPR036554">
    <property type="entry name" value="GHMP_kinase_C_sf"/>
</dbReference>
<organism evidence="13 14">
    <name type="scientific">Marivivens donghaensis</name>
    <dbReference type="NCBI Taxonomy" id="1699413"/>
    <lineage>
        <taxon>Bacteria</taxon>
        <taxon>Pseudomonadati</taxon>
        <taxon>Pseudomonadota</taxon>
        <taxon>Alphaproteobacteria</taxon>
        <taxon>Rhodobacterales</taxon>
        <taxon>Paracoccaceae</taxon>
        <taxon>Marivivens group</taxon>
        <taxon>Marivivens</taxon>
    </lineage>
</organism>
<reference evidence="13 14" key="1">
    <citation type="submission" date="2020-03" db="EMBL/GenBank/DDBJ databases">
        <title>Bacterial isolates of synthetic phycosphere.</title>
        <authorList>
            <person name="Fu H."/>
            <person name="Moran M.A."/>
        </authorList>
    </citation>
    <scope>NUCLEOTIDE SEQUENCE [LARGE SCALE GENOMIC DNA]</scope>
    <source>
        <strain evidence="13 14">HF1</strain>
    </source>
</reference>